<evidence type="ECO:0000256" key="2">
    <source>
        <dbReference type="ARBA" id="ARBA00022475"/>
    </source>
</evidence>
<dbReference type="InterPro" id="IPR054319">
    <property type="entry name" value="PspC-rel_ToastRack"/>
</dbReference>
<dbReference type="PANTHER" id="PTHR33885">
    <property type="entry name" value="PHAGE SHOCK PROTEIN C"/>
    <property type="match status" value="1"/>
</dbReference>
<dbReference type="EMBL" id="BRVO01000003">
    <property type="protein sequence ID" value="GLB50277.1"/>
    <property type="molecule type" value="Genomic_DNA"/>
</dbReference>
<evidence type="ECO:0000313" key="12">
    <source>
        <dbReference type="Proteomes" id="UP001143543"/>
    </source>
</evidence>
<accession>A0ABQ5MMU0</accession>
<evidence type="ECO:0000259" key="9">
    <source>
        <dbReference type="Pfam" id="PF22571"/>
    </source>
</evidence>
<reference evidence="11" key="1">
    <citation type="submission" date="2022-07" db="EMBL/GenBank/DDBJ databases">
        <title>Taxonomy of Novel Oxalotrophic and Methylotrophic Bacteria.</title>
        <authorList>
            <person name="Sahin N."/>
            <person name="Tani A."/>
        </authorList>
    </citation>
    <scope>NUCLEOTIDE SEQUENCE</scope>
    <source>
        <strain evidence="11">Y10</strain>
    </source>
</reference>
<evidence type="ECO:0000256" key="4">
    <source>
        <dbReference type="ARBA" id="ARBA00022989"/>
    </source>
</evidence>
<evidence type="ECO:0000313" key="11">
    <source>
        <dbReference type="EMBL" id="GLB50277.1"/>
    </source>
</evidence>
<evidence type="ECO:0000256" key="5">
    <source>
        <dbReference type="ARBA" id="ARBA00023136"/>
    </source>
</evidence>
<dbReference type="InterPro" id="IPR052027">
    <property type="entry name" value="PspC"/>
</dbReference>
<feature type="transmembrane region" description="Helical" evidence="7">
    <location>
        <begin position="142"/>
        <end position="165"/>
    </location>
</feature>
<evidence type="ECO:0000256" key="1">
    <source>
        <dbReference type="ARBA" id="ARBA00004162"/>
    </source>
</evidence>
<dbReference type="PANTHER" id="PTHR33885:SF3">
    <property type="entry name" value="PHAGE SHOCK PROTEIN C"/>
    <property type="match status" value="1"/>
</dbReference>
<evidence type="ECO:0000259" key="10">
    <source>
        <dbReference type="Pfam" id="PF22744"/>
    </source>
</evidence>
<evidence type="ECO:0000256" key="3">
    <source>
        <dbReference type="ARBA" id="ARBA00022692"/>
    </source>
</evidence>
<proteinExistence type="predicted"/>
<feature type="transmembrane region" description="Helical" evidence="7">
    <location>
        <begin position="240"/>
        <end position="267"/>
    </location>
</feature>
<comment type="caution">
    <text evidence="11">The sequence shown here is derived from an EMBL/GenBank/DDBJ whole genome shotgun (WGS) entry which is preliminary data.</text>
</comment>
<feature type="domain" description="Phage shock protein PspC N-terminal" evidence="8">
    <location>
        <begin position="111"/>
        <end position="169"/>
    </location>
</feature>
<evidence type="ECO:0000259" key="8">
    <source>
        <dbReference type="Pfam" id="PF04024"/>
    </source>
</evidence>
<comment type="subcellular location">
    <subcellularLocation>
        <location evidence="1">Cell membrane</location>
        <topology evidence="1">Single-pass membrane protein</topology>
    </subcellularLocation>
</comment>
<dbReference type="Pfam" id="PF22744">
    <property type="entry name" value="Toast-rack_PspC-Cterm"/>
    <property type="match status" value="1"/>
</dbReference>
<dbReference type="Proteomes" id="UP001143543">
    <property type="component" value="Unassembled WGS sequence"/>
</dbReference>
<dbReference type="Pfam" id="PF04024">
    <property type="entry name" value="PspC"/>
    <property type="match status" value="1"/>
</dbReference>
<keyword evidence="12" id="KW-1185">Reference proteome</keyword>
<protein>
    <recommendedName>
        <fullName evidence="13">Phage shock protein C (PspC) family protein</fullName>
    </recommendedName>
</protein>
<feature type="region of interest" description="Disordered" evidence="6">
    <location>
        <begin position="532"/>
        <end position="553"/>
    </location>
</feature>
<keyword evidence="2" id="KW-1003">Cell membrane</keyword>
<evidence type="ECO:0000256" key="7">
    <source>
        <dbReference type="SAM" id="Phobius"/>
    </source>
</evidence>
<dbReference type="InterPro" id="IPR007168">
    <property type="entry name" value="Phageshock_PspC_N"/>
</dbReference>
<dbReference type="Pfam" id="PF22571">
    <property type="entry name" value="LiaI-LiaF-TM_PspC"/>
    <property type="match status" value="1"/>
</dbReference>
<keyword evidence="4 7" id="KW-1133">Transmembrane helix</keyword>
<keyword evidence="5 7" id="KW-0472">Membrane</keyword>
<dbReference type="InterPro" id="IPR054321">
    <property type="entry name" value="PspC-rel_TM"/>
</dbReference>
<gene>
    <name evidence="11" type="ORF">Y10_26450</name>
</gene>
<feature type="transmembrane region" description="Helical" evidence="7">
    <location>
        <begin position="328"/>
        <end position="346"/>
    </location>
</feature>
<organism evidence="11 12">
    <name type="scientific">Neptunitalea lumnitzerae</name>
    <dbReference type="NCBI Taxonomy" id="2965509"/>
    <lineage>
        <taxon>Bacteria</taxon>
        <taxon>Pseudomonadati</taxon>
        <taxon>Bacteroidota</taxon>
        <taxon>Flavobacteriia</taxon>
        <taxon>Flavobacteriales</taxon>
        <taxon>Flavobacteriaceae</taxon>
        <taxon>Neptunitalea</taxon>
    </lineage>
</organism>
<evidence type="ECO:0008006" key="13">
    <source>
        <dbReference type="Google" id="ProtNLM"/>
    </source>
</evidence>
<keyword evidence="3 7" id="KW-0812">Transmembrane</keyword>
<feature type="domain" description="PspC-related ToastRack" evidence="10">
    <location>
        <begin position="395"/>
        <end position="527"/>
    </location>
</feature>
<feature type="transmembrane region" description="Helical" evidence="7">
    <location>
        <begin position="287"/>
        <end position="316"/>
    </location>
</feature>
<evidence type="ECO:0000256" key="6">
    <source>
        <dbReference type="SAM" id="MobiDB-lite"/>
    </source>
</evidence>
<dbReference type="RefSeq" id="WP_281765905.1">
    <property type="nucleotide sequence ID" value="NZ_BRVO01000003.1"/>
</dbReference>
<sequence length="577" mass="66250">MNKTININLGGMFFHIDEEAFFKLQKYLDTIKRSLTSAQGRDEIIADIEARIAELFTERLVNERQVINAKDVNEVIEIMGQPEDYMVDEEIFDDEPSYQRKSGSNRKSNTKQLLRDPDNKYIAGVSSGLGHYFGIDTVWIRLIWVLFVVLGFGSPILVYIIFWIVMPEARTTAQKLSMRGEPVNISNIEKKVKEGFEDVADRVKNVDYEKVGNRVKSGSQTIFESLGNVIIAILKIIGKIAGVLVIIISISMLIGLFVSFMIALFGSNHDGVHIPFHLVDKFFLHGFPLWVLMLLIFLSIGIPTFFLLILGIKIVASNVKPLGNIGKYSLLAVWILSIIGLIYLGINNSFENSVTSTLTEKEEFYIQKNDTLTIALMENEMYEQTYKKNGLTLIEEDGKQMVMMHDVRLDIKPTIDSVAYVKVQKRSSGQDYSQSKEFAEGIEYYYTISGSTIKIKDYLLTDYDNEYLNQDVFVTVYVPSNTYINLDHSIRNVIHDIKNDKRIYDRNMPEYNWIMGKTELECLDCEEDEEIEFETEVETETEKTIEETEEELIESDKTVDEKKFLEVEKITTEKETK</sequence>
<feature type="domain" description="PspC-related transmembrane region" evidence="9">
    <location>
        <begin position="208"/>
        <end position="347"/>
    </location>
</feature>
<name>A0ABQ5MMU0_9FLAO</name>